<sequence length="32" mass="3548">MCCNPGSFSGCSYAQFLEMLVVQDFLRSFPIG</sequence>
<name>A0A376J1U2_9GAMM</name>
<evidence type="ECO:0000313" key="1">
    <source>
        <dbReference type="EMBL" id="STE53271.1"/>
    </source>
</evidence>
<evidence type="ECO:0000313" key="3">
    <source>
        <dbReference type="Proteomes" id="UP000255248"/>
    </source>
</evidence>
<proteinExistence type="predicted"/>
<dbReference type="AlphaFoldDB" id="A0A376J1U2"/>
<reference evidence="2 3" key="1">
    <citation type="submission" date="2018-06" db="EMBL/GenBank/DDBJ databases">
        <authorList>
            <consortium name="Pathogen Informatics"/>
            <person name="Doyle S."/>
        </authorList>
    </citation>
    <scope>NUCLEOTIDE SEQUENCE [LARGE SCALE GENOMIC DNA]</scope>
    <source>
        <strain evidence="2 3">NCTC12121</strain>
    </source>
</reference>
<evidence type="ECO:0000313" key="2">
    <source>
        <dbReference type="EMBL" id="STE53284.1"/>
    </source>
</evidence>
<dbReference type="EMBL" id="UFXZ01000002">
    <property type="protein sequence ID" value="STE53271.1"/>
    <property type="molecule type" value="Genomic_DNA"/>
</dbReference>
<dbReference type="EMBL" id="UFXZ01000002">
    <property type="protein sequence ID" value="STE53284.1"/>
    <property type="molecule type" value="Genomic_DNA"/>
</dbReference>
<accession>A0A376J1U2</accession>
<gene>
    <name evidence="1" type="ORF">NCTC12121_03556</name>
    <name evidence="2" type="ORF">NCTC12121_03569</name>
</gene>
<dbReference type="Proteomes" id="UP000255248">
    <property type="component" value="Unassembled WGS sequence"/>
</dbReference>
<organism evidence="2 3">
    <name type="scientific">Edwardsiella hoshinae</name>
    <dbReference type="NCBI Taxonomy" id="93378"/>
    <lineage>
        <taxon>Bacteria</taxon>
        <taxon>Pseudomonadati</taxon>
        <taxon>Pseudomonadota</taxon>
        <taxon>Gammaproteobacteria</taxon>
        <taxon>Enterobacterales</taxon>
        <taxon>Hafniaceae</taxon>
        <taxon>Edwardsiella</taxon>
    </lineage>
</organism>
<protein>
    <submittedName>
        <fullName evidence="2">Uncharacterized protein</fullName>
    </submittedName>
</protein>